<dbReference type="RefSeq" id="WP_378774935.1">
    <property type="nucleotide sequence ID" value="NZ_JBHTMX010000038.1"/>
</dbReference>
<protein>
    <submittedName>
        <fullName evidence="2">TIGR02588 family protein</fullName>
    </submittedName>
</protein>
<evidence type="ECO:0000313" key="2">
    <source>
        <dbReference type="EMBL" id="MFD1331718.1"/>
    </source>
</evidence>
<gene>
    <name evidence="2" type="ORF">ACFQ4O_06855</name>
</gene>
<keyword evidence="1" id="KW-0812">Transmembrane</keyword>
<sequence length="134" mass="14043">MTDPDDGPAPRPVARLEWAVAALGAALACGVLGVLAYEALTYEDGPPVLVATLRDVTATPGGHVARFVLENRGPSAAAEVTVAARLKEGGAVVEETEVTLDYVARMSSREAGVVFERDPKGAQLDIRAASYRRP</sequence>
<organism evidence="2 3">
    <name type="scientific">Methylopila musalis</name>
    <dbReference type="NCBI Taxonomy" id="1134781"/>
    <lineage>
        <taxon>Bacteria</taxon>
        <taxon>Pseudomonadati</taxon>
        <taxon>Pseudomonadota</taxon>
        <taxon>Alphaproteobacteria</taxon>
        <taxon>Hyphomicrobiales</taxon>
        <taxon>Methylopilaceae</taxon>
        <taxon>Methylopila</taxon>
    </lineage>
</organism>
<feature type="transmembrane region" description="Helical" evidence="1">
    <location>
        <begin position="18"/>
        <end position="37"/>
    </location>
</feature>
<keyword evidence="3" id="KW-1185">Reference proteome</keyword>
<evidence type="ECO:0000313" key="3">
    <source>
        <dbReference type="Proteomes" id="UP001597171"/>
    </source>
</evidence>
<keyword evidence="1" id="KW-0472">Membrane</keyword>
<name>A0ABW3Z6A5_9HYPH</name>
<reference evidence="3" key="1">
    <citation type="journal article" date="2019" name="Int. J. Syst. Evol. Microbiol.">
        <title>The Global Catalogue of Microorganisms (GCM) 10K type strain sequencing project: providing services to taxonomists for standard genome sequencing and annotation.</title>
        <authorList>
            <consortium name="The Broad Institute Genomics Platform"/>
            <consortium name="The Broad Institute Genome Sequencing Center for Infectious Disease"/>
            <person name="Wu L."/>
            <person name="Ma J."/>
        </authorList>
    </citation>
    <scope>NUCLEOTIDE SEQUENCE [LARGE SCALE GENOMIC DNA]</scope>
    <source>
        <strain evidence="3">CCUG 61696</strain>
    </source>
</reference>
<evidence type="ECO:0000256" key="1">
    <source>
        <dbReference type="SAM" id="Phobius"/>
    </source>
</evidence>
<comment type="caution">
    <text evidence="2">The sequence shown here is derived from an EMBL/GenBank/DDBJ whole genome shotgun (WGS) entry which is preliminary data.</text>
</comment>
<proteinExistence type="predicted"/>
<keyword evidence="1" id="KW-1133">Transmembrane helix</keyword>
<dbReference type="Proteomes" id="UP001597171">
    <property type="component" value="Unassembled WGS sequence"/>
</dbReference>
<dbReference type="EMBL" id="JBHTMX010000038">
    <property type="protein sequence ID" value="MFD1331718.1"/>
    <property type="molecule type" value="Genomic_DNA"/>
</dbReference>
<accession>A0ABW3Z6A5</accession>